<dbReference type="Proteomes" id="UP001465976">
    <property type="component" value="Unassembled WGS sequence"/>
</dbReference>
<proteinExistence type="predicted"/>
<feature type="non-terminal residue" evidence="1">
    <location>
        <position position="1"/>
    </location>
</feature>
<gene>
    <name evidence="1" type="ORF">V5O48_019700</name>
</gene>
<evidence type="ECO:0000313" key="2">
    <source>
        <dbReference type="Proteomes" id="UP001465976"/>
    </source>
</evidence>
<evidence type="ECO:0000313" key="1">
    <source>
        <dbReference type="EMBL" id="KAL0562387.1"/>
    </source>
</evidence>
<comment type="caution">
    <text evidence="1">The sequence shown here is derived from an EMBL/GenBank/DDBJ whole genome shotgun (WGS) entry which is preliminary data.</text>
</comment>
<protein>
    <submittedName>
        <fullName evidence="1">Uncharacterized protein</fullName>
    </submittedName>
</protein>
<keyword evidence="2" id="KW-1185">Reference proteome</keyword>
<organism evidence="1 2">
    <name type="scientific">Marasmius crinis-equi</name>
    <dbReference type="NCBI Taxonomy" id="585013"/>
    <lineage>
        <taxon>Eukaryota</taxon>
        <taxon>Fungi</taxon>
        <taxon>Dikarya</taxon>
        <taxon>Basidiomycota</taxon>
        <taxon>Agaricomycotina</taxon>
        <taxon>Agaricomycetes</taxon>
        <taxon>Agaricomycetidae</taxon>
        <taxon>Agaricales</taxon>
        <taxon>Marasmiineae</taxon>
        <taxon>Marasmiaceae</taxon>
        <taxon>Marasmius</taxon>
    </lineage>
</organism>
<feature type="non-terminal residue" evidence="1">
    <location>
        <position position="107"/>
    </location>
</feature>
<sequence>SSDDLRDFFKLLKAANATNAKYLETEAFSRTIAQAGTNSIPPHPKPHPALHVLTHEEVLRVSRREMQYLFQRGHILIKGRFISAQEQRWNEDNISTIGDMDQLREMH</sequence>
<dbReference type="EMBL" id="JBAHYK010005970">
    <property type="protein sequence ID" value="KAL0562387.1"/>
    <property type="molecule type" value="Genomic_DNA"/>
</dbReference>
<reference evidence="1 2" key="1">
    <citation type="submission" date="2024-02" db="EMBL/GenBank/DDBJ databases">
        <title>A draft genome for the cacao thread blight pathogen Marasmius crinis-equi.</title>
        <authorList>
            <person name="Cohen S.P."/>
            <person name="Baruah I.K."/>
            <person name="Amoako-Attah I."/>
            <person name="Bukari Y."/>
            <person name="Meinhardt L.W."/>
            <person name="Bailey B.A."/>
        </authorList>
    </citation>
    <scope>NUCLEOTIDE SEQUENCE [LARGE SCALE GENOMIC DNA]</scope>
    <source>
        <strain evidence="1 2">GH-76</strain>
    </source>
</reference>
<accession>A0ABR3EHP9</accession>
<name>A0ABR3EHP9_9AGAR</name>